<accession>A0ABR1AFS6</accession>
<proteinExistence type="predicted"/>
<evidence type="ECO:0000256" key="1">
    <source>
        <dbReference type="SAM" id="MobiDB-lite"/>
    </source>
</evidence>
<comment type="caution">
    <text evidence="2">The sequence shown here is derived from an EMBL/GenBank/DDBJ whole genome shotgun (WGS) entry which is preliminary data.</text>
</comment>
<feature type="region of interest" description="Disordered" evidence="1">
    <location>
        <begin position="153"/>
        <end position="191"/>
    </location>
</feature>
<keyword evidence="3" id="KW-1185">Reference proteome</keyword>
<gene>
    <name evidence="2" type="ORF">RUM44_002811</name>
</gene>
<sequence length="231" mass="25765">MSASDMYYQHFPSLADNITDNIPTASKRRSSRRSLKAKFDGECDFNSDSTKKLTSRSNCTSWCDAFAASMSNVNAKQAWRSGTEKISQTLINMRSTFGTLSQKITKSTKRRQPLLNVDSPRTPVTPQSRSKALLGRTPTKLYSPFHICTPKEKENVSNRGAIKKKSPSKASSKGSKRKVKQSSVRHDVTKSSNFSCLRPEIKISSDTLETQIGIYEFQSVANQIVQKGKNN</sequence>
<protein>
    <submittedName>
        <fullName evidence="2">Uncharacterized protein</fullName>
    </submittedName>
</protein>
<name>A0ABR1AFS6_POLSC</name>
<organism evidence="2 3">
    <name type="scientific">Polyplax serrata</name>
    <name type="common">Common mouse louse</name>
    <dbReference type="NCBI Taxonomy" id="468196"/>
    <lineage>
        <taxon>Eukaryota</taxon>
        <taxon>Metazoa</taxon>
        <taxon>Ecdysozoa</taxon>
        <taxon>Arthropoda</taxon>
        <taxon>Hexapoda</taxon>
        <taxon>Insecta</taxon>
        <taxon>Pterygota</taxon>
        <taxon>Neoptera</taxon>
        <taxon>Paraneoptera</taxon>
        <taxon>Psocodea</taxon>
        <taxon>Troctomorpha</taxon>
        <taxon>Phthiraptera</taxon>
        <taxon>Anoplura</taxon>
        <taxon>Polyplacidae</taxon>
        <taxon>Polyplax</taxon>
    </lineage>
</organism>
<reference evidence="2 3" key="1">
    <citation type="submission" date="2023-09" db="EMBL/GenBank/DDBJ databases">
        <title>Genomes of two closely related lineages of the louse Polyplax serrata with different host specificities.</title>
        <authorList>
            <person name="Martinu J."/>
            <person name="Tarabai H."/>
            <person name="Stefka J."/>
            <person name="Hypsa V."/>
        </authorList>
    </citation>
    <scope>NUCLEOTIDE SEQUENCE [LARGE SCALE GENOMIC DNA]</scope>
    <source>
        <strain evidence="2">98ZLc_SE</strain>
    </source>
</reference>
<dbReference type="EMBL" id="JAWJWF010000050">
    <property type="protein sequence ID" value="KAK6618359.1"/>
    <property type="molecule type" value="Genomic_DNA"/>
</dbReference>
<dbReference type="Proteomes" id="UP001359485">
    <property type="component" value="Unassembled WGS sequence"/>
</dbReference>
<feature type="region of interest" description="Disordered" evidence="1">
    <location>
        <begin position="106"/>
        <end position="135"/>
    </location>
</feature>
<evidence type="ECO:0000313" key="2">
    <source>
        <dbReference type="EMBL" id="KAK6618359.1"/>
    </source>
</evidence>
<evidence type="ECO:0000313" key="3">
    <source>
        <dbReference type="Proteomes" id="UP001359485"/>
    </source>
</evidence>